<keyword evidence="4" id="KW-0378">Hydrolase</keyword>
<dbReference type="Proteomes" id="UP000568664">
    <property type="component" value="Unassembled WGS sequence"/>
</dbReference>
<keyword evidence="5" id="KW-0862">Zinc</keyword>
<keyword evidence="2" id="KW-0645">Protease</keyword>
<keyword evidence="10" id="KW-1185">Reference proteome</keyword>
<dbReference type="GO" id="GO:0007155">
    <property type="term" value="P:cell adhesion"/>
    <property type="evidence" value="ECO:0007669"/>
    <property type="project" value="InterPro"/>
</dbReference>
<keyword evidence="7" id="KW-0812">Transmembrane</keyword>
<proteinExistence type="predicted"/>
<feature type="signal peptide" evidence="8">
    <location>
        <begin position="1"/>
        <end position="21"/>
    </location>
</feature>
<protein>
    <submittedName>
        <fullName evidence="9">PEP-CTERM sorting domain-containing protein</fullName>
    </submittedName>
</protein>
<keyword evidence="8" id="KW-0732">Signal</keyword>
<organism evidence="9 10">
    <name type="scientific">Thalassotalea algicola</name>
    <dbReference type="NCBI Taxonomy" id="2716224"/>
    <lineage>
        <taxon>Bacteria</taxon>
        <taxon>Pseudomonadati</taxon>
        <taxon>Pseudomonadota</taxon>
        <taxon>Gammaproteobacteria</taxon>
        <taxon>Alteromonadales</taxon>
        <taxon>Colwelliaceae</taxon>
        <taxon>Thalassotalea</taxon>
    </lineage>
</organism>
<sequence>MFMRKLLLVISLMTCTLSASAGLFNVTVNNQGGLTATQASSFELASLFWNYHLVGIQEDANLNLVIDASGPVIDGVGGILGQAGPRSVGSADGNFLYATYGVMEFDSADLANLETEGSLFDVILHEMAHVIGFGSLWNPEIYGIPGFQNVYEQNTGRYTGQYALDMFREEFDPTAEFVPVELDGGPGTANGHWDESWLGGTFDSDLMTGYLDFPTTLSNTTLASFADIGYIVRLNDGRILGLTEVPVPATLLLFVTGIVLLGRRRK</sequence>
<evidence type="ECO:0000256" key="3">
    <source>
        <dbReference type="ARBA" id="ARBA00022723"/>
    </source>
</evidence>
<dbReference type="Gene3D" id="3.90.132.10">
    <property type="entry name" value="Leishmanolysin , domain 2"/>
    <property type="match status" value="1"/>
</dbReference>
<dbReference type="GO" id="GO:0046872">
    <property type="term" value="F:metal ion binding"/>
    <property type="evidence" value="ECO:0007669"/>
    <property type="project" value="UniProtKB-KW"/>
</dbReference>
<reference evidence="9 10" key="1">
    <citation type="submission" date="2020-04" db="EMBL/GenBank/DDBJ databases">
        <title>Thalassotalea sp. M1531, isolated from the surface of marine red alga.</title>
        <authorList>
            <person name="Pang L."/>
            <person name="Lu D.-C."/>
        </authorList>
    </citation>
    <scope>NUCLEOTIDE SEQUENCE [LARGE SCALE GENOMIC DNA]</scope>
    <source>
        <strain evidence="9 10">M1531</strain>
    </source>
</reference>
<dbReference type="GO" id="GO:0016020">
    <property type="term" value="C:membrane"/>
    <property type="evidence" value="ECO:0007669"/>
    <property type="project" value="InterPro"/>
</dbReference>
<keyword evidence="3" id="KW-0479">Metal-binding</keyword>
<dbReference type="InterPro" id="IPR013424">
    <property type="entry name" value="Ice-binding_C"/>
</dbReference>
<dbReference type="GO" id="GO:0006508">
    <property type="term" value="P:proteolysis"/>
    <property type="evidence" value="ECO:0007669"/>
    <property type="project" value="UniProtKB-KW"/>
</dbReference>
<keyword evidence="6" id="KW-0482">Metalloprotease</keyword>
<dbReference type="SUPFAM" id="SSF55486">
    <property type="entry name" value="Metalloproteases ('zincins'), catalytic domain"/>
    <property type="match status" value="1"/>
</dbReference>
<evidence type="ECO:0000313" key="9">
    <source>
        <dbReference type="EMBL" id="NMP30074.1"/>
    </source>
</evidence>
<feature type="transmembrane region" description="Helical" evidence="7">
    <location>
        <begin position="245"/>
        <end position="262"/>
    </location>
</feature>
<gene>
    <name evidence="9" type="ORF">HII17_00745</name>
</gene>
<comment type="cofactor">
    <cofactor evidence="1">
        <name>Zn(2+)</name>
        <dbReference type="ChEBI" id="CHEBI:29105"/>
    </cofactor>
</comment>
<evidence type="ECO:0000256" key="6">
    <source>
        <dbReference type="ARBA" id="ARBA00023049"/>
    </source>
</evidence>
<evidence type="ECO:0000256" key="2">
    <source>
        <dbReference type="ARBA" id="ARBA00022670"/>
    </source>
</evidence>
<keyword evidence="7" id="KW-1133">Transmembrane helix</keyword>
<evidence type="ECO:0000256" key="7">
    <source>
        <dbReference type="SAM" id="Phobius"/>
    </source>
</evidence>
<keyword evidence="7" id="KW-0472">Membrane</keyword>
<dbReference type="GO" id="GO:0004222">
    <property type="term" value="F:metalloendopeptidase activity"/>
    <property type="evidence" value="ECO:0007669"/>
    <property type="project" value="InterPro"/>
</dbReference>
<evidence type="ECO:0000313" key="10">
    <source>
        <dbReference type="Proteomes" id="UP000568664"/>
    </source>
</evidence>
<evidence type="ECO:0000256" key="4">
    <source>
        <dbReference type="ARBA" id="ARBA00022801"/>
    </source>
</evidence>
<evidence type="ECO:0000256" key="8">
    <source>
        <dbReference type="SAM" id="SignalP"/>
    </source>
</evidence>
<feature type="chain" id="PRO_5031185994" evidence="8">
    <location>
        <begin position="22"/>
        <end position="266"/>
    </location>
</feature>
<name>A0A7Y0L9F3_9GAMM</name>
<dbReference type="InterPro" id="IPR001577">
    <property type="entry name" value="Peptidase_M8"/>
</dbReference>
<accession>A0A7Y0L9F3</accession>
<dbReference type="NCBIfam" id="TIGR02595">
    <property type="entry name" value="PEP_CTERM"/>
    <property type="match status" value="1"/>
</dbReference>
<dbReference type="Pfam" id="PF01457">
    <property type="entry name" value="Peptidase_M8"/>
    <property type="match status" value="1"/>
</dbReference>
<evidence type="ECO:0000256" key="5">
    <source>
        <dbReference type="ARBA" id="ARBA00022833"/>
    </source>
</evidence>
<evidence type="ECO:0000256" key="1">
    <source>
        <dbReference type="ARBA" id="ARBA00001947"/>
    </source>
</evidence>
<dbReference type="EMBL" id="JABBXH010000001">
    <property type="protein sequence ID" value="NMP30074.1"/>
    <property type="molecule type" value="Genomic_DNA"/>
</dbReference>
<dbReference type="AlphaFoldDB" id="A0A7Y0L9F3"/>
<comment type="caution">
    <text evidence="9">The sequence shown here is derived from an EMBL/GenBank/DDBJ whole genome shotgun (WGS) entry which is preliminary data.</text>
</comment>